<dbReference type="SUPFAM" id="SSF56219">
    <property type="entry name" value="DNase I-like"/>
    <property type="match status" value="1"/>
</dbReference>
<keyword evidence="3" id="KW-0269">Exonuclease</keyword>
<evidence type="ECO:0000259" key="2">
    <source>
        <dbReference type="Pfam" id="PF03372"/>
    </source>
</evidence>
<accession>A0A4U3LLT6</accession>
<evidence type="ECO:0000256" key="1">
    <source>
        <dbReference type="SAM" id="Phobius"/>
    </source>
</evidence>
<feature type="transmembrane region" description="Helical" evidence="1">
    <location>
        <begin position="12"/>
        <end position="31"/>
    </location>
</feature>
<dbReference type="GO" id="GO:0004527">
    <property type="term" value="F:exonuclease activity"/>
    <property type="evidence" value="ECO:0007669"/>
    <property type="project" value="UniProtKB-KW"/>
</dbReference>
<dbReference type="EMBL" id="SZPZ01000005">
    <property type="protein sequence ID" value="TKK75197.1"/>
    <property type="molecule type" value="Genomic_DNA"/>
</dbReference>
<keyword evidence="3" id="KW-0540">Nuclease</keyword>
<evidence type="ECO:0000313" key="4">
    <source>
        <dbReference type="Proteomes" id="UP000305836"/>
    </source>
</evidence>
<dbReference type="AlphaFoldDB" id="A0A4U3LLT6"/>
<dbReference type="InterPro" id="IPR005135">
    <property type="entry name" value="Endo/exonuclease/phosphatase"/>
</dbReference>
<name>A0A4U3LLT6_9ACTN</name>
<keyword evidence="1" id="KW-1133">Transmembrane helix</keyword>
<feature type="transmembrane region" description="Helical" evidence="1">
    <location>
        <begin position="68"/>
        <end position="85"/>
    </location>
</feature>
<keyword evidence="1" id="KW-0472">Membrane</keyword>
<keyword evidence="3" id="KW-0378">Hydrolase</keyword>
<comment type="caution">
    <text evidence="3">The sequence shown here is derived from an EMBL/GenBank/DDBJ whole genome shotgun (WGS) entry which is preliminary data.</text>
</comment>
<dbReference type="RefSeq" id="WP_137258059.1">
    <property type="nucleotide sequence ID" value="NZ_JBHSPQ010000005.1"/>
</dbReference>
<keyword evidence="3" id="KW-0255">Endonuclease</keyword>
<reference evidence="3 4" key="1">
    <citation type="submission" date="2019-04" db="EMBL/GenBank/DDBJ databases">
        <title>Kribbella sp. NEAU-THZ 27 nov., a novel actinomycete isolated from soil.</title>
        <authorList>
            <person name="Duan L."/>
        </authorList>
    </citation>
    <scope>NUCLEOTIDE SEQUENCE [LARGE SCALE GENOMIC DNA]</scope>
    <source>
        <strain evidence="4">NEAU-THZ27</strain>
    </source>
</reference>
<dbReference type="InterPro" id="IPR036691">
    <property type="entry name" value="Endo/exonu/phosph_ase_sf"/>
</dbReference>
<keyword evidence="4" id="KW-1185">Reference proteome</keyword>
<feature type="transmembrane region" description="Helical" evidence="1">
    <location>
        <begin position="43"/>
        <end position="61"/>
    </location>
</feature>
<gene>
    <name evidence="3" type="ORF">FDA38_32750</name>
</gene>
<organism evidence="3 4">
    <name type="scientific">Kribbella jiaozuonensis</name>
    <dbReference type="NCBI Taxonomy" id="2575441"/>
    <lineage>
        <taxon>Bacteria</taxon>
        <taxon>Bacillati</taxon>
        <taxon>Actinomycetota</taxon>
        <taxon>Actinomycetes</taxon>
        <taxon>Propionibacteriales</taxon>
        <taxon>Kribbellaceae</taxon>
        <taxon>Kribbella</taxon>
    </lineage>
</organism>
<feature type="domain" description="Endonuclease/exonuclease/phosphatase" evidence="2">
    <location>
        <begin position="106"/>
        <end position="311"/>
    </location>
</feature>
<dbReference type="Proteomes" id="UP000305836">
    <property type="component" value="Unassembled WGS sequence"/>
</dbReference>
<sequence length="324" mass="34720">MDNEKAWFVRRVVLSVLFLVIVAVPLYPELFGLDEVTPFTQLAAFRPQGLVVVLLLALLMLVRRGWRIAAVLVASLALIGGALIAPRQFSDARPAPAGARVLTIMVANVLGGGARAADVAQVIRDRKPDLVSLPEAQVDVREEIRAQLQDQQYKGFTAQPSKAPESATSVLVSSSLGNVAFASEPGTTFGNIIVTGGNLGAIRLIAYHGFPPLTDSVTTWKNDLLHVRRWCTEDAPTIVAGDFNATVDHADFRHALGGYCRSVAPTVGAGLQGTWPADQPVVLRTQIDHVVVTRQFEPGRFTTYPIEGTDHRAVVATAGISTTG</sequence>
<evidence type="ECO:0000313" key="3">
    <source>
        <dbReference type="EMBL" id="TKK75197.1"/>
    </source>
</evidence>
<dbReference type="OrthoDB" id="2340043at2"/>
<dbReference type="Gene3D" id="3.60.10.10">
    <property type="entry name" value="Endonuclease/exonuclease/phosphatase"/>
    <property type="match status" value="1"/>
</dbReference>
<proteinExistence type="predicted"/>
<dbReference type="GO" id="GO:0004519">
    <property type="term" value="F:endonuclease activity"/>
    <property type="evidence" value="ECO:0007669"/>
    <property type="project" value="UniProtKB-KW"/>
</dbReference>
<dbReference type="Pfam" id="PF03372">
    <property type="entry name" value="Exo_endo_phos"/>
    <property type="match status" value="1"/>
</dbReference>
<protein>
    <submittedName>
        <fullName evidence="3">Endonuclease/exonuclease/phosphatase family protein</fullName>
    </submittedName>
</protein>
<keyword evidence="1" id="KW-0812">Transmembrane</keyword>